<sequence>MFHVCPLCNGLISPDFHCPNCLNPSRDRGKREDYVGPYAPYQEEVRIAAEGDASYELYGSNSDSCVHILYCEHCHTMTYIDALHLDIES</sequence>
<accession>A0A1X7LTK8</accession>
<dbReference type="AlphaFoldDB" id="A0A1X7LTK8"/>
<dbReference type="EMBL" id="FXAZ01000007">
    <property type="protein sequence ID" value="SMG56834.1"/>
    <property type="molecule type" value="Genomic_DNA"/>
</dbReference>
<protein>
    <submittedName>
        <fullName evidence="1">Uncharacterized protein</fullName>
    </submittedName>
</protein>
<gene>
    <name evidence="1" type="ORF">SAMN06295960_4281</name>
</gene>
<evidence type="ECO:0000313" key="2">
    <source>
        <dbReference type="Proteomes" id="UP000193834"/>
    </source>
</evidence>
<reference evidence="1 2" key="1">
    <citation type="submission" date="2017-04" db="EMBL/GenBank/DDBJ databases">
        <authorList>
            <person name="Afonso C.L."/>
            <person name="Miller P.J."/>
            <person name="Scott M.A."/>
            <person name="Spackman E."/>
            <person name="Goraichik I."/>
            <person name="Dimitrov K.M."/>
            <person name="Suarez D.L."/>
            <person name="Swayne D.E."/>
        </authorList>
    </citation>
    <scope>NUCLEOTIDE SEQUENCE [LARGE SCALE GENOMIC DNA]</scope>
    <source>
        <strain evidence="1 2">11</strain>
    </source>
</reference>
<keyword evidence="2" id="KW-1185">Reference proteome</keyword>
<proteinExistence type="predicted"/>
<dbReference type="STRING" id="1852522.SAMN06295960_4281"/>
<organism evidence="1 2">
    <name type="scientific">Paenibacillus aquistagni</name>
    <dbReference type="NCBI Taxonomy" id="1852522"/>
    <lineage>
        <taxon>Bacteria</taxon>
        <taxon>Bacillati</taxon>
        <taxon>Bacillota</taxon>
        <taxon>Bacilli</taxon>
        <taxon>Bacillales</taxon>
        <taxon>Paenibacillaceae</taxon>
        <taxon>Paenibacillus</taxon>
    </lineage>
</organism>
<name>A0A1X7LTK8_9BACL</name>
<dbReference type="Proteomes" id="UP000193834">
    <property type="component" value="Unassembled WGS sequence"/>
</dbReference>
<evidence type="ECO:0000313" key="1">
    <source>
        <dbReference type="EMBL" id="SMG56834.1"/>
    </source>
</evidence>